<dbReference type="Pfam" id="PF00364">
    <property type="entry name" value="Biotin_lipoyl"/>
    <property type="match status" value="1"/>
</dbReference>
<dbReference type="NCBIfam" id="NF010643">
    <property type="entry name" value="PRK14040.1"/>
    <property type="match status" value="1"/>
</dbReference>
<evidence type="ECO:0000256" key="1">
    <source>
        <dbReference type="ARBA" id="ARBA00023267"/>
    </source>
</evidence>
<dbReference type="GO" id="GO:0006094">
    <property type="term" value="P:gluconeogenesis"/>
    <property type="evidence" value="ECO:0007669"/>
    <property type="project" value="TreeGrafter"/>
</dbReference>
<dbReference type="PATRIC" id="fig|1513271.3.peg.1402"/>
<dbReference type="SUPFAM" id="SSF51569">
    <property type="entry name" value="Aldolase"/>
    <property type="match status" value="1"/>
</dbReference>
<dbReference type="PANTHER" id="PTHR43778">
    <property type="entry name" value="PYRUVATE CARBOXYLASE"/>
    <property type="match status" value="1"/>
</dbReference>
<dbReference type="OrthoDB" id="9760256at2"/>
<dbReference type="SUPFAM" id="SSF51230">
    <property type="entry name" value="Single hybrid motif"/>
    <property type="match status" value="1"/>
</dbReference>
<proteinExistence type="predicted"/>
<feature type="domain" description="Lipoyl-binding" evidence="2">
    <location>
        <begin position="521"/>
        <end position="596"/>
    </location>
</feature>
<dbReference type="RefSeq" id="WP_048691053.1">
    <property type="nucleotide sequence ID" value="NZ_KQ130486.1"/>
</dbReference>
<gene>
    <name evidence="4" type="ORF">XM47_06825</name>
</gene>
<dbReference type="CDD" id="cd06850">
    <property type="entry name" value="biotinyl_domain"/>
    <property type="match status" value="1"/>
</dbReference>
<dbReference type="InterPro" id="IPR055268">
    <property type="entry name" value="PCB-like"/>
</dbReference>
<organism evidence="4 5">
    <name type="scientific">Catenovulum maritimum</name>
    <dbReference type="NCBI Taxonomy" id="1513271"/>
    <lineage>
        <taxon>Bacteria</taxon>
        <taxon>Pseudomonadati</taxon>
        <taxon>Pseudomonadota</taxon>
        <taxon>Gammaproteobacteria</taxon>
        <taxon>Alteromonadales</taxon>
        <taxon>Alteromonadaceae</taxon>
        <taxon>Catenovulum</taxon>
    </lineage>
</organism>
<dbReference type="GO" id="GO:0008948">
    <property type="term" value="F:oxaloacetate decarboxylase activity"/>
    <property type="evidence" value="ECO:0007669"/>
    <property type="project" value="InterPro"/>
</dbReference>
<dbReference type="InterPro" id="IPR000089">
    <property type="entry name" value="Biotin_lipoyl"/>
</dbReference>
<feature type="domain" description="Pyruvate carboxyltransferase" evidence="3">
    <location>
        <begin position="5"/>
        <end position="265"/>
    </location>
</feature>
<dbReference type="Gene3D" id="3.20.20.70">
    <property type="entry name" value="Aldolase class I"/>
    <property type="match status" value="1"/>
</dbReference>
<dbReference type="CDD" id="cd07937">
    <property type="entry name" value="DRE_TIM_PC_TC_5S"/>
    <property type="match status" value="1"/>
</dbReference>
<dbReference type="PANTHER" id="PTHR43778:SF2">
    <property type="entry name" value="PYRUVATE CARBOXYLASE, MITOCHONDRIAL"/>
    <property type="match status" value="1"/>
</dbReference>
<name>A0A0J8GWQ7_9ALTE</name>
<dbReference type="PROSITE" id="PS50968">
    <property type="entry name" value="BIOTINYL_LIPOYL"/>
    <property type="match status" value="1"/>
</dbReference>
<keyword evidence="1" id="KW-0092">Biotin</keyword>
<dbReference type="InterPro" id="IPR011053">
    <property type="entry name" value="Single_hybrid_motif"/>
</dbReference>
<dbReference type="NCBIfam" id="TIGR01108">
    <property type="entry name" value="oadA"/>
    <property type="match status" value="1"/>
</dbReference>
<keyword evidence="5" id="KW-1185">Reference proteome</keyword>
<dbReference type="PROSITE" id="PS50991">
    <property type="entry name" value="PYR_CT"/>
    <property type="match status" value="1"/>
</dbReference>
<dbReference type="PROSITE" id="PS00188">
    <property type="entry name" value="BIOTIN"/>
    <property type="match status" value="1"/>
</dbReference>
<dbReference type="Pfam" id="PF00682">
    <property type="entry name" value="HMGL-like"/>
    <property type="match status" value="1"/>
</dbReference>
<dbReference type="Pfam" id="PF02436">
    <property type="entry name" value="PYC_OADA"/>
    <property type="match status" value="1"/>
</dbReference>
<protein>
    <submittedName>
        <fullName evidence="4">Oxaloacetate decarboxylase</fullName>
    </submittedName>
</protein>
<dbReference type="EMBL" id="LAZL01000009">
    <property type="protein sequence ID" value="KMT65724.1"/>
    <property type="molecule type" value="Genomic_DNA"/>
</dbReference>
<dbReference type="FunFam" id="2.40.50.100:FF:000003">
    <property type="entry name" value="Acetyl-CoA carboxylase biotin carboxyl carrier protein"/>
    <property type="match status" value="1"/>
</dbReference>
<dbReference type="InterPro" id="IPR000891">
    <property type="entry name" value="PYR_CT"/>
</dbReference>
<dbReference type="GO" id="GO:0005737">
    <property type="term" value="C:cytoplasm"/>
    <property type="evidence" value="ECO:0007669"/>
    <property type="project" value="TreeGrafter"/>
</dbReference>
<comment type="caution">
    <text evidence="4">The sequence shown here is derived from an EMBL/GenBank/DDBJ whole genome shotgun (WGS) entry which is preliminary data.</text>
</comment>
<dbReference type="InterPro" id="IPR003379">
    <property type="entry name" value="Carboxylase_cons_dom"/>
</dbReference>
<reference evidence="4 5" key="1">
    <citation type="submission" date="2015-04" db="EMBL/GenBank/DDBJ databases">
        <title>Draft Genome Sequence of the Novel Agar-Digesting Marine Bacterium Q1.</title>
        <authorList>
            <person name="Li Y."/>
            <person name="Li D."/>
            <person name="Chen G."/>
            <person name="Du Z."/>
        </authorList>
    </citation>
    <scope>NUCLEOTIDE SEQUENCE [LARGE SCALE GENOMIC DNA]</scope>
    <source>
        <strain evidence="4 5">Q1</strain>
    </source>
</reference>
<dbReference type="SUPFAM" id="SSF89000">
    <property type="entry name" value="post-HMGL domain-like"/>
    <property type="match status" value="1"/>
</dbReference>
<dbReference type="InterPro" id="IPR005776">
    <property type="entry name" value="OadA"/>
</dbReference>
<evidence type="ECO:0000313" key="5">
    <source>
        <dbReference type="Proteomes" id="UP000037600"/>
    </source>
</evidence>
<sequence length="596" mass="64544">MTKPLAITDVVLRDAHQSILATRFRLDDMLPIAEKLDKLGYWSIESWGGATFDSCIRYLGEDPWVRIRELKKAMPNTKQQMLLRGQNLLGYRHYADDVVEKFVERAHANGVDVFRIFDAMNDVRNLQTAVKAAIKQGAHAQGTMSYTVSPVHTMDMWIDMARELEDMGVHSICIKDMAGLLKPYVVEELVTRLKETVDVPIAMQCHATTGLSTATYMKAIDAGIDMLDTAVSSMSMTYGHSATETIVSIVEGTERDTGIDLAEMEEVATYFRDIRKKYAKFEGALKGVDARILTAQVPGGMLTNMESQLKEQGAADKLDAVLKEIPRVREDLGFIPLVTPTSQIVGTQAVLNVLTGERYKSITKETAGVLKGEYGATAAPVNKELLERVLEGAEPITCRPADVLEPELAALTAELEKEAAAKSLTLADEKVDDVLTYALFPQIGLKFIENRNNPDAFEPAPTGEDETVKAAPSAVAQPAAGEPASYSVRVDGKVYSVDVAPNGAIEDVKVVAGADETVPQSASVSAAETLNAPLSGNIFTVNVKPGDHVVAGDVVIIMEAMKMETEIRASKDGEVTDVHVKTGDAVQTGDPMISVA</sequence>
<accession>A0A0J8GWQ7</accession>
<dbReference type="GO" id="GO:0006814">
    <property type="term" value="P:sodium ion transport"/>
    <property type="evidence" value="ECO:0007669"/>
    <property type="project" value="InterPro"/>
</dbReference>
<dbReference type="Proteomes" id="UP000037600">
    <property type="component" value="Unassembled WGS sequence"/>
</dbReference>
<dbReference type="GO" id="GO:0004736">
    <property type="term" value="F:pyruvate carboxylase activity"/>
    <property type="evidence" value="ECO:0007669"/>
    <property type="project" value="TreeGrafter"/>
</dbReference>
<dbReference type="Gene3D" id="2.40.50.100">
    <property type="match status" value="1"/>
</dbReference>
<dbReference type="AlphaFoldDB" id="A0A0J8GWQ7"/>
<dbReference type="InterPro" id="IPR001882">
    <property type="entry name" value="Biotin_BS"/>
</dbReference>
<evidence type="ECO:0000313" key="4">
    <source>
        <dbReference type="EMBL" id="KMT65724.1"/>
    </source>
</evidence>
<evidence type="ECO:0000259" key="3">
    <source>
        <dbReference type="PROSITE" id="PS50991"/>
    </source>
</evidence>
<dbReference type="InterPro" id="IPR013785">
    <property type="entry name" value="Aldolase_TIM"/>
</dbReference>
<evidence type="ECO:0000259" key="2">
    <source>
        <dbReference type="PROSITE" id="PS50968"/>
    </source>
</evidence>
<dbReference type="NCBIfam" id="NF006761">
    <property type="entry name" value="PRK09282.1"/>
    <property type="match status" value="1"/>
</dbReference>
<dbReference type="STRING" id="1513271.XM47_06825"/>